<evidence type="ECO:0000256" key="1">
    <source>
        <dbReference type="SAM" id="Phobius"/>
    </source>
</evidence>
<feature type="transmembrane region" description="Helical" evidence="1">
    <location>
        <begin position="152"/>
        <end position="170"/>
    </location>
</feature>
<gene>
    <name evidence="2" type="ORF">SDC9_46851</name>
</gene>
<comment type="caution">
    <text evidence="2">The sequence shown here is derived from an EMBL/GenBank/DDBJ whole genome shotgun (WGS) entry which is preliminary data.</text>
</comment>
<reference evidence="2" key="1">
    <citation type="submission" date="2019-08" db="EMBL/GenBank/DDBJ databases">
        <authorList>
            <person name="Kucharzyk K."/>
            <person name="Murdoch R.W."/>
            <person name="Higgins S."/>
            <person name="Loffler F."/>
        </authorList>
    </citation>
    <scope>NUCLEOTIDE SEQUENCE</scope>
</reference>
<keyword evidence="1" id="KW-1133">Transmembrane helix</keyword>
<organism evidence="2">
    <name type="scientific">bioreactor metagenome</name>
    <dbReference type="NCBI Taxonomy" id="1076179"/>
    <lineage>
        <taxon>unclassified sequences</taxon>
        <taxon>metagenomes</taxon>
        <taxon>ecological metagenomes</taxon>
    </lineage>
</organism>
<sequence>MNKVVFILILVVSMASCNPQKYCAKHCPTSHDATTVVRTVTKDSVVEKLVTVLVPLDSSAIKAKLAVDSAGNIYIVRIDSVDIGNHVAPPQLDIKDNYITAKCNVDSFAVYAAVKEKYHSSDTDSSSNSTVTVFVPHEVEVPVPYIPFIPKVFMYIGIGFVGVQILKKAYKSWKKRK</sequence>
<protein>
    <submittedName>
        <fullName evidence="2">Uncharacterized protein</fullName>
    </submittedName>
</protein>
<accession>A0A644WE74</accession>
<evidence type="ECO:0000313" key="2">
    <source>
        <dbReference type="EMBL" id="MPM00624.1"/>
    </source>
</evidence>
<dbReference type="PROSITE" id="PS51257">
    <property type="entry name" value="PROKAR_LIPOPROTEIN"/>
    <property type="match status" value="1"/>
</dbReference>
<keyword evidence="1" id="KW-0472">Membrane</keyword>
<name>A0A644WE74_9ZZZZ</name>
<keyword evidence="1" id="KW-0812">Transmembrane</keyword>
<dbReference type="AlphaFoldDB" id="A0A644WE74"/>
<proteinExistence type="predicted"/>
<dbReference type="EMBL" id="VSSQ01000741">
    <property type="protein sequence ID" value="MPM00624.1"/>
    <property type="molecule type" value="Genomic_DNA"/>
</dbReference>